<evidence type="ECO:0000259" key="1">
    <source>
        <dbReference type="Pfam" id="PF01610"/>
    </source>
</evidence>
<dbReference type="PANTHER" id="PTHR33498">
    <property type="entry name" value="TRANSPOSASE FOR INSERTION SEQUENCE ELEMENT IS1557"/>
    <property type="match status" value="1"/>
</dbReference>
<gene>
    <name evidence="3" type="ORF">Q31a_04980</name>
</gene>
<dbReference type="InterPro" id="IPR002560">
    <property type="entry name" value="Transposase_DDE"/>
</dbReference>
<evidence type="ECO:0000313" key="3">
    <source>
        <dbReference type="EMBL" id="QDV22214.1"/>
    </source>
</evidence>
<organism evidence="3 4">
    <name type="scientific">Aureliella helgolandensis</name>
    <dbReference type="NCBI Taxonomy" id="2527968"/>
    <lineage>
        <taxon>Bacteria</taxon>
        <taxon>Pseudomonadati</taxon>
        <taxon>Planctomycetota</taxon>
        <taxon>Planctomycetia</taxon>
        <taxon>Pirellulales</taxon>
        <taxon>Pirellulaceae</taxon>
        <taxon>Aureliella</taxon>
    </lineage>
</organism>
<dbReference type="Pfam" id="PF13542">
    <property type="entry name" value="HTH_Tnp_ISL3"/>
    <property type="match status" value="1"/>
</dbReference>
<dbReference type="InterPro" id="IPR032877">
    <property type="entry name" value="Transposase_HTH"/>
</dbReference>
<dbReference type="RefSeq" id="WP_145073420.1">
    <property type="nucleotide sequence ID" value="NZ_CP036298.1"/>
</dbReference>
<dbReference type="NCBIfam" id="NF033550">
    <property type="entry name" value="transpos_ISL3"/>
    <property type="match status" value="1"/>
</dbReference>
<dbReference type="Proteomes" id="UP000318017">
    <property type="component" value="Chromosome"/>
</dbReference>
<evidence type="ECO:0000313" key="4">
    <source>
        <dbReference type="Proteomes" id="UP000318017"/>
    </source>
</evidence>
<dbReference type="Pfam" id="PF01610">
    <property type="entry name" value="DDE_Tnp_ISL3"/>
    <property type="match status" value="1"/>
</dbReference>
<dbReference type="OrthoDB" id="292435at2"/>
<dbReference type="EMBL" id="CP036298">
    <property type="protein sequence ID" value="QDV22214.1"/>
    <property type="molecule type" value="Genomic_DNA"/>
</dbReference>
<dbReference type="KEGG" id="ahel:Q31a_04980"/>
<evidence type="ECO:0000259" key="2">
    <source>
        <dbReference type="Pfam" id="PF13542"/>
    </source>
</evidence>
<protein>
    <submittedName>
        <fullName evidence="3">Transposase</fullName>
    </submittedName>
</protein>
<feature type="domain" description="Transposase IS204/IS1001/IS1096/IS1165 DDE" evidence="1">
    <location>
        <begin position="155"/>
        <end position="391"/>
    </location>
</feature>
<accession>A0A518G121</accession>
<dbReference type="PANTHER" id="PTHR33498:SF1">
    <property type="entry name" value="TRANSPOSASE FOR INSERTION SEQUENCE ELEMENT IS1557"/>
    <property type="match status" value="1"/>
</dbReference>
<proteinExistence type="predicted"/>
<feature type="domain" description="Transposase IS204/IS1001/IS1096/IS1165 helix-turn-helix" evidence="2">
    <location>
        <begin position="90"/>
        <end position="140"/>
    </location>
</feature>
<sequence length="403" mass="45892">MKDLNEPYSALLGLDDSWRVEDVDLDLLGNQGAIRLSHVGGGSLTCPDCEAACPAPEWTWRQLDTLQFKTELRARVPRSRCAKCGVKTIAVPWSGKHSRFTLLLEAFAVEVLQACTNLSRASCLLGLSWDAVHTIIKRAVDRGLSRRKLDDIKHVGLDEKSFGKGHNHVSVMTDSDDRRVLEVVPERTTTAADSLWKTLTQSQRSKIASVSMDMWAAFMTSADKNAPNAEIVHDKFHVAKYLGEAVDKVRRSEHRALKKEGDEPLTGSRQLWLYNAENLDEDRHARLALLQEQDLRTSRARAIKEHFRWFWDYTYAGNAKKFFDRWFGWARRSQLDPVKRVAATLKRHLAGLLSYFRHRVTNATTEGFNSRIQSIKSAARGFRNFANYRTCILFYCGKLQLNP</sequence>
<dbReference type="InterPro" id="IPR047951">
    <property type="entry name" value="Transpos_ISL3"/>
</dbReference>
<name>A0A518G121_9BACT</name>
<reference evidence="3 4" key="1">
    <citation type="submission" date="2019-02" db="EMBL/GenBank/DDBJ databases">
        <title>Deep-cultivation of Planctomycetes and their phenomic and genomic characterization uncovers novel biology.</title>
        <authorList>
            <person name="Wiegand S."/>
            <person name="Jogler M."/>
            <person name="Boedeker C."/>
            <person name="Pinto D."/>
            <person name="Vollmers J."/>
            <person name="Rivas-Marin E."/>
            <person name="Kohn T."/>
            <person name="Peeters S.H."/>
            <person name="Heuer A."/>
            <person name="Rast P."/>
            <person name="Oberbeckmann S."/>
            <person name="Bunk B."/>
            <person name="Jeske O."/>
            <person name="Meyerdierks A."/>
            <person name="Storesund J.E."/>
            <person name="Kallscheuer N."/>
            <person name="Luecker S."/>
            <person name="Lage O.M."/>
            <person name="Pohl T."/>
            <person name="Merkel B.J."/>
            <person name="Hornburger P."/>
            <person name="Mueller R.-W."/>
            <person name="Bruemmer F."/>
            <person name="Labrenz M."/>
            <person name="Spormann A.M."/>
            <person name="Op den Camp H."/>
            <person name="Overmann J."/>
            <person name="Amann R."/>
            <person name="Jetten M.S.M."/>
            <person name="Mascher T."/>
            <person name="Medema M.H."/>
            <person name="Devos D.P."/>
            <person name="Kaster A.-K."/>
            <person name="Ovreas L."/>
            <person name="Rohde M."/>
            <person name="Galperin M.Y."/>
            <person name="Jogler C."/>
        </authorList>
    </citation>
    <scope>NUCLEOTIDE SEQUENCE [LARGE SCALE GENOMIC DNA]</scope>
    <source>
        <strain evidence="3 4">Q31a</strain>
    </source>
</reference>
<dbReference type="AlphaFoldDB" id="A0A518G121"/>
<keyword evidence="4" id="KW-1185">Reference proteome</keyword>